<reference evidence="1 2" key="1">
    <citation type="submission" date="2018-09" db="EMBL/GenBank/DDBJ databases">
        <authorList>
            <person name="Postec A."/>
        </authorList>
    </citation>
    <scope>NUCLEOTIDE SEQUENCE [LARGE SCALE GENOMIC DNA]</scope>
    <source>
        <strain evidence="1">70B-A</strain>
    </source>
</reference>
<sequence>MKKVRHFDSQIGLKGEGGITNLANIQKQSCISDLYSIF</sequence>
<evidence type="ECO:0000313" key="1">
    <source>
        <dbReference type="EMBL" id="VDN47250.1"/>
    </source>
</evidence>
<dbReference type="KEGG" id="cbar:PATL70BA_1367"/>
<keyword evidence="2" id="KW-1185">Reference proteome</keyword>
<dbReference type="EMBL" id="LR130778">
    <property type="protein sequence ID" value="VDN47250.1"/>
    <property type="molecule type" value="Genomic_DNA"/>
</dbReference>
<dbReference type="AlphaFoldDB" id="A0A3P7P196"/>
<name>A0A3P7P196_9FIRM</name>
<gene>
    <name evidence="1" type="ORF">PATL70BA_1367</name>
</gene>
<evidence type="ECO:0000313" key="2">
    <source>
        <dbReference type="Proteomes" id="UP000279029"/>
    </source>
</evidence>
<dbReference type="Proteomes" id="UP000279029">
    <property type="component" value="Chromosome"/>
</dbReference>
<protein>
    <submittedName>
        <fullName evidence="1">Uncharacterized protein</fullName>
    </submittedName>
</protein>
<proteinExistence type="predicted"/>
<accession>A0A3P7P196</accession>
<organism evidence="1 2">
    <name type="scientific">Petrocella atlantisensis</name>
    <dbReference type="NCBI Taxonomy" id="2173034"/>
    <lineage>
        <taxon>Bacteria</taxon>
        <taxon>Bacillati</taxon>
        <taxon>Bacillota</taxon>
        <taxon>Clostridia</taxon>
        <taxon>Lachnospirales</taxon>
        <taxon>Vallitaleaceae</taxon>
        <taxon>Petrocella</taxon>
    </lineage>
</organism>